<dbReference type="EMBL" id="JASZYV010000001">
    <property type="protein sequence ID" value="MDM0043065.1"/>
    <property type="molecule type" value="Genomic_DNA"/>
</dbReference>
<evidence type="ECO:0000259" key="2">
    <source>
        <dbReference type="Pfam" id="PF08281"/>
    </source>
</evidence>
<dbReference type="PANTHER" id="PTHR47756">
    <property type="entry name" value="BLL6612 PROTEIN-RELATED"/>
    <property type="match status" value="1"/>
</dbReference>
<proteinExistence type="predicted"/>
<dbReference type="InterPro" id="IPR046531">
    <property type="entry name" value="DUF6596"/>
</dbReference>
<evidence type="ECO:0000259" key="3">
    <source>
        <dbReference type="Pfam" id="PF20239"/>
    </source>
</evidence>
<dbReference type="InterPro" id="IPR013325">
    <property type="entry name" value="RNA_pol_sigma_r2"/>
</dbReference>
<dbReference type="SUPFAM" id="SSF88659">
    <property type="entry name" value="Sigma3 and sigma4 domains of RNA polymerase sigma factors"/>
    <property type="match status" value="1"/>
</dbReference>
<dbReference type="Pfam" id="PF08281">
    <property type="entry name" value="Sigma70_r4_2"/>
    <property type="match status" value="1"/>
</dbReference>
<dbReference type="SUPFAM" id="SSF88946">
    <property type="entry name" value="Sigma2 domain of RNA polymerase sigma factors"/>
    <property type="match status" value="1"/>
</dbReference>
<feature type="domain" description="RNA polymerase sigma factor 70 region 4 type 2" evidence="2">
    <location>
        <begin position="125"/>
        <end position="176"/>
    </location>
</feature>
<dbReference type="InterPro" id="IPR036388">
    <property type="entry name" value="WH-like_DNA-bd_sf"/>
</dbReference>
<evidence type="ECO:0000313" key="5">
    <source>
        <dbReference type="Proteomes" id="UP001174908"/>
    </source>
</evidence>
<dbReference type="RefSeq" id="WP_286658189.1">
    <property type="nucleotide sequence ID" value="NZ_JASZYV010000001.1"/>
</dbReference>
<dbReference type="InterPro" id="IPR007627">
    <property type="entry name" value="RNA_pol_sigma70_r2"/>
</dbReference>
<dbReference type="Proteomes" id="UP001174908">
    <property type="component" value="Unassembled WGS sequence"/>
</dbReference>
<dbReference type="InterPro" id="IPR013324">
    <property type="entry name" value="RNA_pol_sigma_r3/r4-like"/>
</dbReference>
<organism evidence="4 5">
    <name type="scientific">Variovorax dokdonensis</name>
    <dbReference type="NCBI Taxonomy" id="344883"/>
    <lineage>
        <taxon>Bacteria</taxon>
        <taxon>Pseudomonadati</taxon>
        <taxon>Pseudomonadota</taxon>
        <taxon>Betaproteobacteria</taxon>
        <taxon>Burkholderiales</taxon>
        <taxon>Comamonadaceae</taxon>
        <taxon>Variovorax</taxon>
    </lineage>
</organism>
<dbReference type="InterPro" id="IPR013249">
    <property type="entry name" value="RNA_pol_sigma70_r4_t2"/>
</dbReference>
<keyword evidence="5" id="KW-1185">Reference proteome</keyword>
<evidence type="ECO:0000259" key="1">
    <source>
        <dbReference type="Pfam" id="PF04542"/>
    </source>
</evidence>
<gene>
    <name evidence="4" type="ORF">QTH91_01090</name>
</gene>
<feature type="domain" description="DUF6596" evidence="3">
    <location>
        <begin position="194"/>
        <end position="293"/>
    </location>
</feature>
<dbReference type="Gene3D" id="1.10.10.10">
    <property type="entry name" value="Winged helix-like DNA-binding domain superfamily/Winged helix DNA-binding domain"/>
    <property type="match status" value="1"/>
</dbReference>
<dbReference type="Pfam" id="PF20239">
    <property type="entry name" value="DUF6596"/>
    <property type="match status" value="1"/>
</dbReference>
<accession>A0ABT7N571</accession>
<protein>
    <submittedName>
        <fullName evidence="4">RNA polymerase sigma factor</fullName>
    </submittedName>
</protein>
<feature type="domain" description="RNA polymerase sigma-70 region 2" evidence="1">
    <location>
        <begin position="19"/>
        <end position="86"/>
    </location>
</feature>
<dbReference type="Pfam" id="PF04542">
    <property type="entry name" value="Sigma70_r2"/>
    <property type="match status" value="1"/>
</dbReference>
<sequence>MPNRPVLPSNGVHKAIDALYRAEGRRIFATLVRLLGDFDMAEEALHDGFRIALERWATEGVPDNPRAWIVSAGRFKAIDGLRRNARLVGWDEAGEAARDACDPTSNWDERDVQHDLLEDDRLRLMFTCCHPALAPEAQVALTLREVCGLSTEAIASAFLVPAPTLAQRIVRAKARIREARIPYEVPERAELAARLDNVLRVVYLVFNEGYSASAGDRLTRPDLSAEAIRLGRLLLQLLPEPEAMGLLALMLLHESRRDARSTHAGDLILLEDQDRKLWSKALMAEGKTLVEQALASRRFGTYTVQAAIAALHADAPDAAATDWPQIAGLYDVLLRAAPSPVVELNRAVAIAMRDGPASGLALIDALLARGALNDYHLAHAARADLCRRMGLVEQARTSYQRALELAQQAPERAFMTMRLAALNRADPTT</sequence>
<name>A0ABT7N571_9BURK</name>
<dbReference type="PANTHER" id="PTHR47756:SF2">
    <property type="entry name" value="BLL6612 PROTEIN"/>
    <property type="match status" value="1"/>
</dbReference>
<dbReference type="Gene3D" id="1.10.1740.10">
    <property type="match status" value="1"/>
</dbReference>
<reference evidence="4" key="1">
    <citation type="submission" date="2023-06" db="EMBL/GenBank/DDBJ databases">
        <authorList>
            <person name="Jiang Y."/>
            <person name="Liu Q."/>
        </authorList>
    </citation>
    <scope>NUCLEOTIDE SEQUENCE</scope>
    <source>
        <strain evidence="4">CGMCC 1.12089</strain>
    </source>
</reference>
<comment type="caution">
    <text evidence="4">The sequence shown here is derived from an EMBL/GenBank/DDBJ whole genome shotgun (WGS) entry which is preliminary data.</text>
</comment>
<evidence type="ECO:0000313" key="4">
    <source>
        <dbReference type="EMBL" id="MDM0043065.1"/>
    </source>
</evidence>